<evidence type="ECO:0000313" key="1">
    <source>
        <dbReference type="EMBL" id="EAY26400.1"/>
    </source>
</evidence>
<reference evidence="1 2" key="1">
    <citation type="submission" date="2007-01" db="EMBL/GenBank/DDBJ databases">
        <authorList>
            <person name="Haygood M."/>
            <person name="Podell S."/>
            <person name="Anderson C."/>
            <person name="Hopkinson B."/>
            <person name="Roe K."/>
            <person name="Barbeau K."/>
            <person name="Gaasterland T."/>
            <person name="Ferriera S."/>
            <person name="Johnson J."/>
            <person name="Kravitz S."/>
            <person name="Beeson K."/>
            <person name="Sutton G."/>
            <person name="Rogers Y.-H."/>
            <person name="Friedman R."/>
            <person name="Frazier M."/>
            <person name="Venter J.C."/>
        </authorList>
    </citation>
    <scope>NUCLEOTIDE SEQUENCE [LARGE SCALE GENOMIC DNA]</scope>
    <source>
        <strain evidence="1 2">ATCC 23134</strain>
    </source>
</reference>
<name>A1ZT10_MICM2</name>
<dbReference type="EMBL" id="AAWS01000034">
    <property type="protein sequence ID" value="EAY26400.1"/>
    <property type="molecule type" value="Genomic_DNA"/>
</dbReference>
<keyword evidence="2" id="KW-1185">Reference proteome</keyword>
<evidence type="ECO:0000313" key="2">
    <source>
        <dbReference type="Proteomes" id="UP000004095"/>
    </source>
</evidence>
<comment type="caution">
    <text evidence="1">The sequence shown here is derived from an EMBL/GenBank/DDBJ whole genome shotgun (WGS) entry which is preliminary data.</text>
</comment>
<dbReference type="AlphaFoldDB" id="A1ZT10"/>
<proteinExistence type="predicted"/>
<sequence length="145" mass="17056">MDQEPQKSKKSKKPPCMMKRGFFVLRQCENPAVRQCAITQKPICEDHSVHWEGKIVSTEAYAEEMKKQGKKPSTITRDLATWRPGEKRNYALWHYYMREDFYERQNYAPLVDYDEFDEADEAGFETEAGEYWDEEDGGKGGFYDS</sequence>
<accession>A1ZT10</accession>
<organism evidence="1 2">
    <name type="scientific">Microscilla marina ATCC 23134</name>
    <dbReference type="NCBI Taxonomy" id="313606"/>
    <lineage>
        <taxon>Bacteria</taxon>
        <taxon>Pseudomonadati</taxon>
        <taxon>Bacteroidota</taxon>
        <taxon>Cytophagia</taxon>
        <taxon>Cytophagales</taxon>
        <taxon>Microscillaceae</taxon>
        <taxon>Microscilla</taxon>
    </lineage>
</organism>
<gene>
    <name evidence="1" type="ORF">M23134_06993</name>
</gene>
<dbReference type="eggNOG" id="ENOG5033DA3">
    <property type="taxonomic scope" value="Bacteria"/>
</dbReference>
<dbReference type="Proteomes" id="UP000004095">
    <property type="component" value="Unassembled WGS sequence"/>
</dbReference>
<protein>
    <submittedName>
        <fullName evidence="1">Uncharacterized protein</fullName>
    </submittedName>
</protein>